<dbReference type="Gene3D" id="3.40.50.10710">
    <property type="entry name" value="Metallo-hydrolase/oxidoreductase"/>
    <property type="match status" value="1"/>
</dbReference>
<dbReference type="Proteomes" id="UP000070463">
    <property type="component" value="Unassembled WGS sequence"/>
</dbReference>
<reference evidence="1 2" key="1">
    <citation type="journal article" date="2016" name="Sci. Rep.">
        <title>Metabolic traits of an uncultured archaeal lineage -MSBL1- from brine pools of the Red Sea.</title>
        <authorList>
            <person name="Mwirichia R."/>
            <person name="Alam I."/>
            <person name="Rashid M."/>
            <person name="Vinu M."/>
            <person name="Ba-Alawi W."/>
            <person name="Anthony Kamau A."/>
            <person name="Kamanda Ngugi D."/>
            <person name="Goker M."/>
            <person name="Klenk H.P."/>
            <person name="Bajic V."/>
            <person name="Stingl U."/>
        </authorList>
    </citation>
    <scope>NUCLEOTIDE SEQUENCE [LARGE SCALE GENOMIC DNA]</scope>
    <source>
        <strain evidence="1">SCGC-AAA259I09</strain>
    </source>
</reference>
<dbReference type="Gene3D" id="3.60.15.10">
    <property type="entry name" value="Ribonuclease Z/Hydroxyacylglutathione hydrolase-like"/>
    <property type="match status" value="1"/>
</dbReference>
<protein>
    <submittedName>
        <fullName evidence="1">Uncharacterized protein</fullName>
    </submittedName>
</protein>
<organism evidence="1 2">
    <name type="scientific">candidate division MSBL1 archaeon SCGC-AAA259I09</name>
    <dbReference type="NCBI Taxonomy" id="1698267"/>
    <lineage>
        <taxon>Archaea</taxon>
        <taxon>Methanobacteriati</taxon>
        <taxon>Methanobacteriota</taxon>
        <taxon>candidate division MSBL1</taxon>
    </lineage>
</organism>
<accession>A0A133URP2</accession>
<name>A0A133URP2_9EURY</name>
<evidence type="ECO:0000313" key="2">
    <source>
        <dbReference type="Proteomes" id="UP000070463"/>
    </source>
</evidence>
<sequence>MESQDTRLIYTGDLKLHGYKSDKTENFIQKSRDFDPDVLICEGTNVGQGEITPENKVREKLSEYLGNEERSAFVNFPVFDLERMLSVLRAAEDNGRNLTIRMKQAFLLKNLEENGLLPFLDVWQLF</sequence>
<dbReference type="EMBL" id="LHXR01000059">
    <property type="protein sequence ID" value="KXA96809.1"/>
    <property type="molecule type" value="Genomic_DNA"/>
</dbReference>
<gene>
    <name evidence="1" type="ORF">AKJ37_04345</name>
</gene>
<dbReference type="InterPro" id="IPR036866">
    <property type="entry name" value="RibonucZ/Hydroxyglut_hydro"/>
</dbReference>
<dbReference type="AlphaFoldDB" id="A0A133URP2"/>
<dbReference type="SUPFAM" id="SSF56281">
    <property type="entry name" value="Metallo-hydrolase/oxidoreductase"/>
    <property type="match status" value="1"/>
</dbReference>
<evidence type="ECO:0000313" key="1">
    <source>
        <dbReference type="EMBL" id="KXA96809.1"/>
    </source>
</evidence>
<comment type="caution">
    <text evidence="1">The sequence shown here is derived from an EMBL/GenBank/DDBJ whole genome shotgun (WGS) entry which is preliminary data.</text>
</comment>
<keyword evidence="2" id="KW-1185">Reference proteome</keyword>
<proteinExistence type="predicted"/>
<dbReference type="InterPro" id="IPR042173">
    <property type="entry name" value="RNase_J_2"/>
</dbReference>